<gene>
    <name evidence="2" type="ORF">C7A10_25975</name>
</gene>
<dbReference type="InterPro" id="IPR031161">
    <property type="entry name" value="Peptidase_M60_dom"/>
</dbReference>
<dbReference type="AlphaFoldDB" id="A0A2T0HSI4"/>
<sequence>MQHQFAISEPKSLMSKTNNISVDTEAEASLNVNESKTDIEINEHATAILRDVTEEISEALYSPKSGKLTIAWSTDKEFNAGAYSAIHPSAGPEHKIVINYTIAIELYRYAEKLFKFTQSDKLKNYLERYPEDYMPLPLIPLSTPGSQFINNIFMGALTWVFFHELGHAAQDHGVIRKNNCETVCNLTSSANNDPVHDDEYSYTQEVNAQADKKLSHQDSLIHHITELAADSEATCLAVYDLLRHAVPAEDWDNGLKDFSKLNWQFIVDNCYLMIAGIACTFFRFNNGRATPEQASATGSHPNAFFRMEMTVRQICRQLKFVAMGAGHEITDREILIIAKQAADLSALFWYYEISDQAMPMEDLLIRGLTERPEFKSYTAEIINAWDDLTPQILEVRSFGSKLGILHFDEEHREYIFGRDHLRD</sequence>
<dbReference type="Pfam" id="PF13402">
    <property type="entry name" value="Peptidase_M60"/>
    <property type="match status" value="1"/>
</dbReference>
<reference evidence="2 3" key="1">
    <citation type="submission" date="2018-03" db="EMBL/GenBank/DDBJ databases">
        <title>Blue discolouration in mozzarella cheese caused by Pseudomonas fluorescens.</title>
        <authorList>
            <person name="Chiesa F."/>
            <person name="Dalmasso A."/>
            <person name="Lomonaco S."/>
        </authorList>
    </citation>
    <scope>NUCLEOTIDE SEQUENCE [LARGE SCALE GENOMIC DNA]</scope>
    <source>
        <strain evidence="2 3">11293</strain>
    </source>
</reference>
<evidence type="ECO:0000313" key="3">
    <source>
        <dbReference type="Proteomes" id="UP000239731"/>
    </source>
</evidence>
<dbReference type="EMBL" id="PVUH01000022">
    <property type="protein sequence ID" value="PRW86051.1"/>
    <property type="molecule type" value="Genomic_DNA"/>
</dbReference>
<protein>
    <recommendedName>
        <fullName evidence="1">Peptidase M60 domain-containing protein</fullName>
    </recommendedName>
</protein>
<organism evidence="2 3">
    <name type="scientific">Pseudomonas fluorescens</name>
    <dbReference type="NCBI Taxonomy" id="294"/>
    <lineage>
        <taxon>Bacteria</taxon>
        <taxon>Pseudomonadati</taxon>
        <taxon>Pseudomonadota</taxon>
        <taxon>Gammaproteobacteria</taxon>
        <taxon>Pseudomonadales</taxon>
        <taxon>Pseudomonadaceae</taxon>
        <taxon>Pseudomonas</taxon>
    </lineage>
</organism>
<name>A0A2T0HSI4_PSEFL</name>
<feature type="domain" description="Peptidase M60" evidence="1">
    <location>
        <begin position="158"/>
        <end position="246"/>
    </location>
</feature>
<dbReference type="RefSeq" id="WP_106118461.1">
    <property type="nucleotide sequence ID" value="NZ_PVUH01000022.1"/>
</dbReference>
<evidence type="ECO:0000313" key="2">
    <source>
        <dbReference type="EMBL" id="PRW86051.1"/>
    </source>
</evidence>
<comment type="caution">
    <text evidence="2">The sequence shown here is derived from an EMBL/GenBank/DDBJ whole genome shotgun (WGS) entry which is preliminary data.</text>
</comment>
<accession>A0A2T0HSI4</accession>
<evidence type="ECO:0000259" key="1">
    <source>
        <dbReference type="Pfam" id="PF13402"/>
    </source>
</evidence>
<proteinExistence type="predicted"/>
<dbReference type="Proteomes" id="UP000239731">
    <property type="component" value="Unassembled WGS sequence"/>
</dbReference>